<keyword evidence="2" id="KW-1185">Reference proteome</keyword>
<name>A0A9D4DMF4_DREPO</name>
<evidence type="ECO:0000313" key="1">
    <source>
        <dbReference type="EMBL" id="KAH3751608.1"/>
    </source>
</evidence>
<proteinExistence type="predicted"/>
<dbReference type="AlphaFoldDB" id="A0A9D4DMF4"/>
<protein>
    <submittedName>
        <fullName evidence="1">Uncharacterized protein</fullName>
    </submittedName>
</protein>
<reference evidence="1" key="1">
    <citation type="journal article" date="2019" name="bioRxiv">
        <title>The Genome of the Zebra Mussel, Dreissena polymorpha: A Resource for Invasive Species Research.</title>
        <authorList>
            <person name="McCartney M.A."/>
            <person name="Auch B."/>
            <person name="Kono T."/>
            <person name="Mallez S."/>
            <person name="Zhang Y."/>
            <person name="Obille A."/>
            <person name="Becker A."/>
            <person name="Abrahante J.E."/>
            <person name="Garbe J."/>
            <person name="Badalamenti J.P."/>
            <person name="Herman A."/>
            <person name="Mangelson H."/>
            <person name="Liachko I."/>
            <person name="Sullivan S."/>
            <person name="Sone E.D."/>
            <person name="Koren S."/>
            <person name="Silverstein K.A.T."/>
            <person name="Beckman K.B."/>
            <person name="Gohl D.M."/>
        </authorList>
    </citation>
    <scope>NUCLEOTIDE SEQUENCE</scope>
    <source>
        <strain evidence="1">Duluth1</strain>
        <tissue evidence="1">Whole animal</tissue>
    </source>
</reference>
<sequence length="120" mass="13347">MDLLSMRMSTNGTRDACHEHHAGDMDLLSLRMSTNGTHDACHEHHAGDMDLLDMRMSIAVTSDACINIKVLVHAPLVIDSTLALCILNMGKQTIGTRGACYMSRMRHGSLEYAYVNHRYT</sequence>
<gene>
    <name evidence="1" type="ORF">DPMN_186176</name>
</gene>
<dbReference type="EMBL" id="JAIWYP010000010">
    <property type="protein sequence ID" value="KAH3751608.1"/>
    <property type="molecule type" value="Genomic_DNA"/>
</dbReference>
<organism evidence="1 2">
    <name type="scientific">Dreissena polymorpha</name>
    <name type="common">Zebra mussel</name>
    <name type="synonym">Mytilus polymorpha</name>
    <dbReference type="NCBI Taxonomy" id="45954"/>
    <lineage>
        <taxon>Eukaryota</taxon>
        <taxon>Metazoa</taxon>
        <taxon>Spiralia</taxon>
        <taxon>Lophotrochozoa</taxon>
        <taxon>Mollusca</taxon>
        <taxon>Bivalvia</taxon>
        <taxon>Autobranchia</taxon>
        <taxon>Heteroconchia</taxon>
        <taxon>Euheterodonta</taxon>
        <taxon>Imparidentia</taxon>
        <taxon>Neoheterodontei</taxon>
        <taxon>Myida</taxon>
        <taxon>Dreissenoidea</taxon>
        <taxon>Dreissenidae</taxon>
        <taxon>Dreissena</taxon>
    </lineage>
</organism>
<evidence type="ECO:0000313" key="2">
    <source>
        <dbReference type="Proteomes" id="UP000828390"/>
    </source>
</evidence>
<reference evidence="1" key="2">
    <citation type="submission" date="2020-11" db="EMBL/GenBank/DDBJ databases">
        <authorList>
            <person name="McCartney M.A."/>
            <person name="Auch B."/>
            <person name="Kono T."/>
            <person name="Mallez S."/>
            <person name="Becker A."/>
            <person name="Gohl D.M."/>
            <person name="Silverstein K.A.T."/>
            <person name="Koren S."/>
            <person name="Bechman K.B."/>
            <person name="Herman A."/>
            <person name="Abrahante J.E."/>
            <person name="Garbe J."/>
        </authorList>
    </citation>
    <scope>NUCLEOTIDE SEQUENCE</scope>
    <source>
        <strain evidence="1">Duluth1</strain>
        <tissue evidence="1">Whole animal</tissue>
    </source>
</reference>
<dbReference type="Proteomes" id="UP000828390">
    <property type="component" value="Unassembled WGS sequence"/>
</dbReference>
<comment type="caution">
    <text evidence="1">The sequence shown here is derived from an EMBL/GenBank/DDBJ whole genome shotgun (WGS) entry which is preliminary data.</text>
</comment>
<accession>A0A9D4DMF4</accession>